<evidence type="ECO:0000256" key="1">
    <source>
        <dbReference type="SAM" id="Phobius"/>
    </source>
</evidence>
<sequence length="143" mass="16402">MLILTQSMKVAVVFFFSLCFLVLKGGNYAHAESHSSISSYSPAEHIVKTDHNKYSSLIQDSPFYKNTNLSDYPDDLTSIETEDDTEDFSFTGKLMLSANYFLTLVLISAFVNFYNYLKNRLPFCRHLSFTSSYKYILQGVLRL</sequence>
<keyword evidence="3" id="KW-1185">Reference proteome</keyword>
<keyword evidence="1" id="KW-1133">Transmembrane helix</keyword>
<dbReference type="Proteomes" id="UP000295499">
    <property type="component" value="Unassembled WGS sequence"/>
</dbReference>
<comment type="caution">
    <text evidence="2">The sequence shown here is derived from an EMBL/GenBank/DDBJ whole genome shotgun (WGS) entry which is preliminary data.</text>
</comment>
<gene>
    <name evidence="2" type="ORF">CLV32_4170</name>
</gene>
<reference evidence="2 3" key="1">
    <citation type="submission" date="2019-03" db="EMBL/GenBank/DDBJ databases">
        <title>Genomic Encyclopedia of Archaeal and Bacterial Type Strains, Phase II (KMG-II): from individual species to whole genera.</title>
        <authorList>
            <person name="Goeker M."/>
        </authorList>
    </citation>
    <scope>NUCLEOTIDE SEQUENCE [LARGE SCALE GENOMIC DNA]</scope>
    <source>
        <strain evidence="2 3">DSM 19034</strain>
    </source>
</reference>
<organism evidence="2 3">
    <name type="scientific">Pedobacter duraquae</name>
    <dbReference type="NCBI Taxonomy" id="425511"/>
    <lineage>
        <taxon>Bacteria</taxon>
        <taxon>Pseudomonadati</taxon>
        <taxon>Bacteroidota</taxon>
        <taxon>Sphingobacteriia</taxon>
        <taxon>Sphingobacteriales</taxon>
        <taxon>Sphingobacteriaceae</taxon>
        <taxon>Pedobacter</taxon>
    </lineage>
</organism>
<feature type="transmembrane region" description="Helical" evidence="1">
    <location>
        <begin position="98"/>
        <end position="117"/>
    </location>
</feature>
<keyword evidence="1" id="KW-0812">Transmembrane</keyword>
<evidence type="ECO:0000313" key="3">
    <source>
        <dbReference type="Proteomes" id="UP000295499"/>
    </source>
</evidence>
<evidence type="ECO:0000313" key="2">
    <source>
        <dbReference type="EMBL" id="TDO19548.1"/>
    </source>
</evidence>
<dbReference type="EMBL" id="SNWM01000006">
    <property type="protein sequence ID" value="TDO19548.1"/>
    <property type="molecule type" value="Genomic_DNA"/>
</dbReference>
<keyword evidence="1" id="KW-0472">Membrane</keyword>
<accession>A0A4R6IDD5</accession>
<proteinExistence type="predicted"/>
<protein>
    <submittedName>
        <fullName evidence="2">Uncharacterized protein</fullName>
    </submittedName>
</protein>
<dbReference type="AlphaFoldDB" id="A0A4R6IDD5"/>
<name>A0A4R6IDD5_9SPHI</name>